<feature type="transmembrane region" description="Helical" evidence="8">
    <location>
        <begin position="86"/>
        <end position="110"/>
    </location>
</feature>
<feature type="transmembrane region" description="Helical" evidence="8">
    <location>
        <begin position="126"/>
        <end position="147"/>
    </location>
</feature>
<feature type="transmembrane region" description="Helical" evidence="8">
    <location>
        <begin position="154"/>
        <end position="172"/>
    </location>
</feature>
<dbReference type="InterPro" id="IPR040435">
    <property type="entry name" value="Put_GPCR_Chromadorea"/>
</dbReference>
<feature type="domain" description="G-protein coupled receptors family 1 profile" evidence="9">
    <location>
        <begin position="103"/>
        <end position="381"/>
    </location>
</feature>
<dbReference type="PANTHER" id="PTHR37441:SF4">
    <property type="entry name" value="G-PROTEIN COUPLED RECEPTORS FAMILY 1 PROFILE DOMAIN-CONTAINING PROTEIN"/>
    <property type="match status" value="1"/>
</dbReference>
<dbReference type="EMBL" id="JARK01000234">
    <property type="protein sequence ID" value="EYC39971.1"/>
    <property type="molecule type" value="Genomic_DNA"/>
</dbReference>
<proteinExistence type="predicted"/>
<dbReference type="SUPFAM" id="SSF81321">
    <property type="entry name" value="Family A G protein-coupled receptor-like"/>
    <property type="match status" value="1"/>
</dbReference>
<comment type="caution">
    <text evidence="10">The sequence shown here is derived from an EMBL/GenBank/DDBJ whole genome shotgun (WGS) entry which is preliminary data.</text>
</comment>
<dbReference type="PROSITE" id="PS50262">
    <property type="entry name" value="G_PROTEIN_RECEP_F1_2"/>
    <property type="match status" value="1"/>
</dbReference>
<keyword evidence="2" id="KW-1003">Cell membrane</keyword>
<accession>A0A016WK54</accession>
<dbReference type="InterPro" id="IPR000276">
    <property type="entry name" value="GPCR_Rhodpsn"/>
</dbReference>
<name>A0A016WK54_9BILA</name>
<organism evidence="10 11">
    <name type="scientific">Ancylostoma ceylanicum</name>
    <dbReference type="NCBI Taxonomy" id="53326"/>
    <lineage>
        <taxon>Eukaryota</taxon>
        <taxon>Metazoa</taxon>
        <taxon>Ecdysozoa</taxon>
        <taxon>Nematoda</taxon>
        <taxon>Chromadorea</taxon>
        <taxon>Rhabditida</taxon>
        <taxon>Rhabditina</taxon>
        <taxon>Rhabditomorpha</taxon>
        <taxon>Strongyloidea</taxon>
        <taxon>Ancylostomatidae</taxon>
        <taxon>Ancylostomatinae</taxon>
        <taxon>Ancylostoma</taxon>
    </lineage>
</organism>
<keyword evidence="3 8" id="KW-0812">Transmembrane</keyword>
<evidence type="ECO:0000256" key="5">
    <source>
        <dbReference type="ARBA" id="ARBA00023040"/>
    </source>
</evidence>
<evidence type="ECO:0000256" key="3">
    <source>
        <dbReference type="ARBA" id="ARBA00022692"/>
    </source>
</evidence>
<dbReference type="OrthoDB" id="5866823at2759"/>
<sequence>MNLKKKKSHWKISLLCFFYTFRHCSVLHLLHLDSAYVNKTVPPVFHDCAGEFIPGKDEKYALCNITNGDSPCALLKEMHKAKEFRVYGLAVVPIILSILAMILNITYLIIQLRIYLKEEESARKRYLFLISRSLSTIMALILFYVVIICWKSNGFAYASAMIFLLLGGLNFLSITGTYIALSILLYTAIVHPFYYQSEITIKHCYALIASIWLCSMIASICVGLWGATLFYPDSSPVHCTFRGCQKPLATLIVIGLSISYGSVLFVYAALIVRLQLRLHRSNISLIGGVKSDRNDERQLSHVRAMNRLGMNMVTFAVGTVPILIVCIVALANLRSLSSLGEGEKSPCKTYLNSRLFVQVEILAATAAIVWLIAMISDPIINTIADRKIMSMLRNWMYCFRRTVKSVQRKVTLTTQLSRTATTEQ</sequence>
<keyword evidence="11" id="KW-1185">Reference proteome</keyword>
<dbReference type="Proteomes" id="UP000024635">
    <property type="component" value="Unassembled WGS sequence"/>
</dbReference>
<reference evidence="11" key="1">
    <citation type="journal article" date="2015" name="Nat. Genet.">
        <title>The genome and transcriptome of the zoonotic hookworm Ancylostoma ceylanicum identify infection-specific gene families.</title>
        <authorList>
            <person name="Schwarz E.M."/>
            <person name="Hu Y."/>
            <person name="Antoshechkin I."/>
            <person name="Miller M.M."/>
            <person name="Sternberg P.W."/>
            <person name="Aroian R.V."/>
        </authorList>
    </citation>
    <scope>NUCLEOTIDE SEQUENCE</scope>
    <source>
        <strain evidence="11">HY135</strain>
    </source>
</reference>
<keyword evidence="7" id="KW-0807">Transducer</keyword>
<dbReference type="InterPro" id="IPR017452">
    <property type="entry name" value="GPCR_Rhodpsn_7TM"/>
</dbReference>
<keyword evidence="4 8" id="KW-1133">Transmembrane helix</keyword>
<comment type="subcellular location">
    <subcellularLocation>
        <location evidence="1">Cell membrane</location>
        <topology evidence="1">Multi-pass membrane protein</topology>
    </subcellularLocation>
</comment>
<dbReference type="Gene3D" id="1.20.1070.10">
    <property type="entry name" value="Rhodopsin 7-helix transmembrane proteins"/>
    <property type="match status" value="1"/>
</dbReference>
<dbReference type="AlphaFoldDB" id="A0A016WK54"/>
<evidence type="ECO:0000256" key="4">
    <source>
        <dbReference type="ARBA" id="ARBA00022989"/>
    </source>
</evidence>
<dbReference type="CDD" id="cd00637">
    <property type="entry name" value="7tm_classA_rhodopsin-like"/>
    <property type="match status" value="1"/>
</dbReference>
<keyword evidence="5" id="KW-0675">Receptor</keyword>
<gene>
    <name evidence="10" type="primary">Acey_s0634.g906</name>
    <name evidence="10" type="synonym">Acey-ZK418.7</name>
    <name evidence="10" type="ORF">Y032_0634g906</name>
</gene>
<evidence type="ECO:0000313" key="11">
    <source>
        <dbReference type="Proteomes" id="UP000024635"/>
    </source>
</evidence>
<dbReference type="PANTHER" id="PTHR37441">
    <property type="entry name" value="PROTEIN CBG16518"/>
    <property type="match status" value="1"/>
</dbReference>
<evidence type="ECO:0000256" key="2">
    <source>
        <dbReference type="ARBA" id="ARBA00022475"/>
    </source>
</evidence>
<feature type="transmembrane region" description="Helical" evidence="8">
    <location>
        <begin position="248"/>
        <end position="272"/>
    </location>
</feature>
<evidence type="ECO:0000256" key="6">
    <source>
        <dbReference type="ARBA" id="ARBA00023136"/>
    </source>
</evidence>
<dbReference type="GO" id="GO:0005886">
    <property type="term" value="C:plasma membrane"/>
    <property type="evidence" value="ECO:0007669"/>
    <property type="project" value="UniProtKB-SubCell"/>
</dbReference>
<feature type="transmembrane region" description="Helical" evidence="8">
    <location>
        <begin position="361"/>
        <end position="384"/>
    </location>
</feature>
<evidence type="ECO:0000313" key="10">
    <source>
        <dbReference type="EMBL" id="EYC39971.1"/>
    </source>
</evidence>
<dbReference type="Pfam" id="PF00001">
    <property type="entry name" value="7tm_1"/>
    <property type="match status" value="1"/>
</dbReference>
<protein>
    <recommendedName>
        <fullName evidence="9">G-protein coupled receptors family 1 profile domain-containing protein</fullName>
    </recommendedName>
</protein>
<dbReference type="STRING" id="53326.A0A016WK54"/>
<evidence type="ECO:0000256" key="8">
    <source>
        <dbReference type="SAM" id="Phobius"/>
    </source>
</evidence>
<keyword evidence="5" id="KW-0297">G-protein coupled receptor</keyword>
<evidence type="ECO:0000256" key="7">
    <source>
        <dbReference type="ARBA" id="ARBA00023224"/>
    </source>
</evidence>
<feature type="transmembrane region" description="Helical" evidence="8">
    <location>
        <begin position="308"/>
        <end position="331"/>
    </location>
</feature>
<evidence type="ECO:0000259" key="9">
    <source>
        <dbReference type="PROSITE" id="PS50262"/>
    </source>
</evidence>
<keyword evidence="6 8" id="KW-0472">Membrane</keyword>
<evidence type="ECO:0000256" key="1">
    <source>
        <dbReference type="ARBA" id="ARBA00004651"/>
    </source>
</evidence>
<dbReference type="GO" id="GO:0004930">
    <property type="term" value="F:G protein-coupled receptor activity"/>
    <property type="evidence" value="ECO:0007669"/>
    <property type="project" value="UniProtKB-KW"/>
</dbReference>
<feature type="transmembrane region" description="Helical" evidence="8">
    <location>
        <begin position="207"/>
        <end position="228"/>
    </location>
</feature>